<protein>
    <submittedName>
        <fullName evidence="1">Uncharacterized protein</fullName>
    </submittedName>
</protein>
<evidence type="ECO:0000313" key="1">
    <source>
        <dbReference type="EMBL" id="NIZ69204.1"/>
    </source>
</evidence>
<dbReference type="RefSeq" id="WP_167695302.1">
    <property type="nucleotide sequence ID" value="NZ_CP118181.1"/>
</dbReference>
<reference evidence="1" key="1">
    <citation type="submission" date="2020-03" db="EMBL/GenBank/DDBJ databases">
        <title>Spirochaetal bacteria isolated from arthropods constitute a novel genus Entomospira genus novum within the order Spirochaetales.</title>
        <authorList>
            <person name="Grana-Miraglia L."/>
            <person name="Sikutova S."/>
            <person name="Fingerle V."/>
            <person name="Sing A."/>
            <person name="Castillo-Ramirez S."/>
            <person name="Margos G."/>
            <person name="Rudolf I."/>
        </authorList>
    </citation>
    <scope>NUCLEOTIDE SEQUENCE</scope>
    <source>
        <strain evidence="1">BR149</strain>
    </source>
</reference>
<accession>A0A968GES2</accession>
<proteinExistence type="predicted"/>
<sequence>MKRLFMLMSAIALISLSCTDKSPKLTVDPQAIEGRDALYEHLMEMQGFYESAPSVFDAVHENTTPYPNTYSDYKKPNAKISDNLLKELFTPEQIKALKDAGMLDINTPLGFYTAIILTTTTELPEYTEENEEEVFTTHYRDVTGMLLGSKEIATALFDEEKIGEYINSIEMAIFQIYMSGSMQIPGLEGAEFSLEDLDESVEGE</sequence>
<dbReference type="Proteomes" id="UP000778951">
    <property type="component" value="Unassembled WGS sequence"/>
</dbReference>
<dbReference type="AlphaFoldDB" id="A0A968GES2"/>
<comment type="caution">
    <text evidence="1">The sequence shown here is derived from an EMBL/GenBank/DDBJ whole genome shotgun (WGS) entry which is preliminary data.</text>
</comment>
<dbReference type="EMBL" id="JAATLM010000001">
    <property type="protein sequence ID" value="NIZ69204.1"/>
    <property type="molecule type" value="Genomic_DNA"/>
</dbReference>
<organism evidence="1 2">
    <name type="scientific">Entomospira culicis</name>
    <dbReference type="NCBI Taxonomy" id="2719989"/>
    <lineage>
        <taxon>Bacteria</taxon>
        <taxon>Pseudomonadati</taxon>
        <taxon>Spirochaetota</taxon>
        <taxon>Spirochaetia</taxon>
        <taxon>Spirochaetales</taxon>
        <taxon>Spirochaetaceae</taxon>
        <taxon>Entomospira</taxon>
    </lineage>
</organism>
<gene>
    <name evidence="1" type="ORF">HCT48_03120</name>
</gene>
<name>A0A968GES2_9SPIO</name>
<dbReference type="PROSITE" id="PS51257">
    <property type="entry name" value="PROKAR_LIPOPROTEIN"/>
    <property type="match status" value="1"/>
</dbReference>
<evidence type="ECO:0000313" key="2">
    <source>
        <dbReference type="Proteomes" id="UP000778951"/>
    </source>
</evidence>
<keyword evidence="2" id="KW-1185">Reference proteome</keyword>